<dbReference type="SUPFAM" id="SSF53822">
    <property type="entry name" value="Periplasmic binding protein-like I"/>
    <property type="match status" value="1"/>
</dbReference>
<keyword evidence="3" id="KW-0804">Transcription</keyword>
<reference evidence="5" key="2">
    <citation type="submission" date="2021-04" db="EMBL/GenBank/DDBJ databases">
        <authorList>
            <person name="Gilroy R."/>
        </authorList>
    </citation>
    <scope>NUCLEOTIDE SEQUENCE</scope>
    <source>
        <strain evidence="5">USAMLcec2-132</strain>
    </source>
</reference>
<dbReference type="Gene3D" id="3.40.50.2300">
    <property type="match status" value="2"/>
</dbReference>
<proteinExistence type="predicted"/>
<keyword evidence="2" id="KW-0238">DNA-binding</keyword>
<dbReference type="EMBL" id="DWWS01000043">
    <property type="protein sequence ID" value="HJC24398.1"/>
    <property type="molecule type" value="Genomic_DNA"/>
</dbReference>
<dbReference type="Proteomes" id="UP000823891">
    <property type="component" value="Unassembled WGS sequence"/>
</dbReference>
<evidence type="ECO:0000256" key="1">
    <source>
        <dbReference type="ARBA" id="ARBA00023015"/>
    </source>
</evidence>
<evidence type="ECO:0000256" key="2">
    <source>
        <dbReference type="ARBA" id="ARBA00023125"/>
    </source>
</evidence>
<dbReference type="InterPro" id="IPR028082">
    <property type="entry name" value="Peripla_BP_I"/>
</dbReference>
<keyword evidence="1" id="KW-0805">Transcription regulation</keyword>
<dbReference type="SUPFAM" id="SSF47413">
    <property type="entry name" value="lambda repressor-like DNA-binding domains"/>
    <property type="match status" value="1"/>
</dbReference>
<dbReference type="Pfam" id="PF13377">
    <property type="entry name" value="Peripla_BP_3"/>
    <property type="match status" value="1"/>
</dbReference>
<evidence type="ECO:0000313" key="6">
    <source>
        <dbReference type="Proteomes" id="UP000823891"/>
    </source>
</evidence>
<dbReference type="AlphaFoldDB" id="A0A9D2NGH6"/>
<comment type="caution">
    <text evidence="5">The sequence shown here is derived from an EMBL/GenBank/DDBJ whole genome shotgun (WGS) entry which is preliminary data.</text>
</comment>
<dbReference type="InterPro" id="IPR000843">
    <property type="entry name" value="HTH_LacI"/>
</dbReference>
<dbReference type="InterPro" id="IPR010982">
    <property type="entry name" value="Lambda_DNA-bd_dom_sf"/>
</dbReference>
<dbReference type="PROSITE" id="PS50932">
    <property type="entry name" value="HTH_LACI_2"/>
    <property type="match status" value="1"/>
</dbReference>
<feature type="domain" description="HTH lacI-type" evidence="4">
    <location>
        <begin position="6"/>
        <end position="60"/>
    </location>
</feature>
<dbReference type="CDD" id="cd06267">
    <property type="entry name" value="PBP1_LacI_sugar_binding-like"/>
    <property type="match status" value="1"/>
</dbReference>
<dbReference type="PANTHER" id="PTHR30146:SF109">
    <property type="entry name" value="HTH-TYPE TRANSCRIPTIONAL REGULATOR GALS"/>
    <property type="match status" value="1"/>
</dbReference>
<protein>
    <submittedName>
        <fullName evidence="5">LacI family transcriptional regulator</fullName>
    </submittedName>
</protein>
<evidence type="ECO:0000259" key="4">
    <source>
        <dbReference type="PROSITE" id="PS50932"/>
    </source>
</evidence>
<dbReference type="InterPro" id="IPR046335">
    <property type="entry name" value="LacI/GalR-like_sensor"/>
</dbReference>
<sequence>MEKGNVSIYTIAREAGVSPATVSRVLNGSARVSEEKKKRIQELIENHNFRPNALARSLMNMENRLIGLLVSDIRNPFYSMLTVECEAAAYRRGYLLMVCNSLGDNDKDLDYLNKFYRQRVDAVIQIGGTVDAVSADPQFLSAVNRMAGSIPFLTTGALEGADCYRVSIDEEESMRLLMEYLHENGHERIALAGGRKDVRSTADKQRIYREMLGSYGIGVREEYILENGSYDVEGGERIMTRFLESGCQMPTAVIAINDFTAVGVTHVLRERGIRIPEDISVVSFDNTFITETCVPRLTSVGYDYRQFGELLIETAVQAIHGEKPPEIQRIMPALTIRNSSARASV</sequence>
<dbReference type="Gene3D" id="1.10.260.40">
    <property type="entry name" value="lambda repressor-like DNA-binding domains"/>
    <property type="match status" value="1"/>
</dbReference>
<dbReference type="GO" id="GO:0003700">
    <property type="term" value="F:DNA-binding transcription factor activity"/>
    <property type="evidence" value="ECO:0007669"/>
    <property type="project" value="TreeGrafter"/>
</dbReference>
<evidence type="ECO:0000256" key="3">
    <source>
        <dbReference type="ARBA" id="ARBA00023163"/>
    </source>
</evidence>
<dbReference type="CDD" id="cd01392">
    <property type="entry name" value="HTH_LacI"/>
    <property type="match status" value="1"/>
</dbReference>
<dbReference type="GO" id="GO:0000976">
    <property type="term" value="F:transcription cis-regulatory region binding"/>
    <property type="evidence" value="ECO:0007669"/>
    <property type="project" value="TreeGrafter"/>
</dbReference>
<name>A0A9D2NGH6_9FIRM</name>
<evidence type="ECO:0000313" key="5">
    <source>
        <dbReference type="EMBL" id="HJC24398.1"/>
    </source>
</evidence>
<organism evidence="5 6">
    <name type="scientific">Candidatus Eisenbergiella merdavium</name>
    <dbReference type="NCBI Taxonomy" id="2838551"/>
    <lineage>
        <taxon>Bacteria</taxon>
        <taxon>Bacillati</taxon>
        <taxon>Bacillota</taxon>
        <taxon>Clostridia</taxon>
        <taxon>Lachnospirales</taxon>
        <taxon>Lachnospiraceae</taxon>
        <taxon>Eisenbergiella</taxon>
    </lineage>
</organism>
<accession>A0A9D2NGH6</accession>
<dbReference type="SMART" id="SM00354">
    <property type="entry name" value="HTH_LACI"/>
    <property type="match status" value="1"/>
</dbReference>
<dbReference type="Pfam" id="PF00356">
    <property type="entry name" value="LacI"/>
    <property type="match status" value="1"/>
</dbReference>
<dbReference type="PANTHER" id="PTHR30146">
    <property type="entry name" value="LACI-RELATED TRANSCRIPTIONAL REPRESSOR"/>
    <property type="match status" value="1"/>
</dbReference>
<gene>
    <name evidence="5" type="ORF">H9761_11920</name>
</gene>
<reference evidence="5" key="1">
    <citation type="journal article" date="2021" name="PeerJ">
        <title>Extensive microbial diversity within the chicken gut microbiome revealed by metagenomics and culture.</title>
        <authorList>
            <person name="Gilroy R."/>
            <person name="Ravi A."/>
            <person name="Getino M."/>
            <person name="Pursley I."/>
            <person name="Horton D.L."/>
            <person name="Alikhan N.F."/>
            <person name="Baker D."/>
            <person name="Gharbi K."/>
            <person name="Hall N."/>
            <person name="Watson M."/>
            <person name="Adriaenssens E.M."/>
            <person name="Foster-Nyarko E."/>
            <person name="Jarju S."/>
            <person name="Secka A."/>
            <person name="Antonio M."/>
            <person name="Oren A."/>
            <person name="Chaudhuri R.R."/>
            <person name="La Ragione R."/>
            <person name="Hildebrand F."/>
            <person name="Pallen M.J."/>
        </authorList>
    </citation>
    <scope>NUCLEOTIDE SEQUENCE</scope>
    <source>
        <strain evidence="5">USAMLcec2-132</strain>
    </source>
</reference>